<reference evidence="2 3" key="1">
    <citation type="journal article" date="2018" name="Front. Plant Sci.">
        <title>Red Clover (Trifolium pratense) and Zigzag Clover (T. medium) - A Picture of Genomic Similarities and Differences.</title>
        <authorList>
            <person name="Dluhosova J."/>
            <person name="Istvanek J."/>
            <person name="Nedelnik J."/>
            <person name="Repkova J."/>
        </authorList>
    </citation>
    <scope>NUCLEOTIDE SEQUENCE [LARGE SCALE GENOMIC DNA]</scope>
    <source>
        <strain evidence="3">cv. 10/8</strain>
        <tissue evidence="2">Leaf</tissue>
    </source>
</reference>
<evidence type="ECO:0000313" key="3">
    <source>
        <dbReference type="Proteomes" id="UP000265520"/>
    </source>
</evidence>
<organism evidence="2 3">
    <name type="scientific">Trifolium medium</name>
    <dbReference type="NCBI Taxonomy" id="97028"/>
    <lineage>
        <taxon>Eukaryota</taxon>
        <taxon>Viridiplantae</taxon>
        <taxon>Streptophyta</taxon>
        <taxon>Embryophyta</taxon>
        <taxon>Tracheophyta</taxon>
        <taxon>Spermatophyta</taxon>
        <taxon>Magnoliopsida</taxon>
        <taxon>eudicotyledons</taxon>
        <taxon>Gunneridae</taxon>
        <taxon>Pentapetalae</taxon>
        <taxon>rosids</taxon>
        <taxon>fabids</taxon>
        <taxon>Fabales</taxon>
        <taxon>Fabaceae</taxon>
        <taxon>Papilionoideae</taxon>
        <taxon>50 kb inversion clade</taxon>
        <taxon>NPAAA clade</taxon>
        <taxon>Hologalegina</taxon>
        <taxon>IRL clade</taxon>
        <taxon>Trifolieae</taxon>
        <taxon>Trifolium</taxon>
    </lineage>
</organism>
<name>A0A392RSC6_9FABA</name>
<evidence type="ECO:0000313" key="2">
    <source>
        <dbReference type="EMBL" id="MCI38690.1"/>
    </source>
</evidence>
<dbReference type="EMBL" id="LXQA010258683">
    <property type="protein sequence ID" value="MCI38690.1"/>
    <property type="molecule type" value="Genomic_DNA"/>
</dbReference>
<protein>
    <submittedName>
        <fullName evidence="2">Uncharacterized protein</fullName>
    </submittedName>
</protein>
<keyword evidence="1" id="KW-0812">Transmembrane</keyword>
<comment type="caution">
    <text evidence="2">The sequence shown here is derived from an EMBL/GenBank/DDBJ whole genome shotgun (WGS) entry which is preliminary data.</text>
</comment>
<evidence type="ECO:0000256" key="1">
    <source>
        <dbReference type="SAM" id="Phobius"/>
    </source>
</evidence>
<dbReference type="Proteomes" id="UP000265520">
    <property type="component" value="Unassembled WGS sequence"/>
</dbReference>
<keyword evidence="3" id="KW-1185">Reference proteome</keyword>
<keyword evidence="1" id="KW-0472">Membrane</keyword>
<proteinExistence type="predicted"/>
<feature type="non-terminal residue" evidence="2">
    <location>
        <position position="55"/>
    </location>
</feature>
<feature type="transmembrane region" description="Helical" evidence="1">
    <location>
        <begin position="32"/>
        <end position="53"/>
    </location>
</feature>
<dbReference type="AlphaFoldDB" id="A0A392RSC6"/>
<accession>A0A392RSC6</accession>
<keyword evidence="1" id="KW-1133">Transmembrane helix</keyword>
<sequence>MAFDFCVFILSSHSFDRRFGVFRNRRLPLSEVVAILVATFLSFFAVVAALGFLTK</sequence>